<dbReference type="GO" id="GO:0006635">
    <property type="term" value="P:fatty acid beta-oxidation"/>
    <property type="evidence" value="ECO:0007669"/>
    <property type="project" value="TreeGrafter"/>
</dbReference>
<dbReference type="CDD" id="cd03448">
    <property type="entry name" value="HDE_HSD"/>
    <property type="match status" value="1"/>
</dbReference>
<dbReference type="EMBL" id="BMLF01000008">
    <property type="protein sequence ID" value="GGM16204.1"/>
    <property type="molecule type" value="Genomic_DNA"/>
</dbReference>
<name>A0A917TB27_9RHOB</name>
<dbReference type="InterPro" id="IPR002347">
    <property type="entry name" value="SDR_fam"/>
</dbReference>
<dbReference type="SUPFAM" id="SSF54637">
    <property type="entry name" value="Thioesterase/thiol ester dehydrase-isomerase"/>
    <property type="match status" value="2"/>
</dbReference>
<organism evidence="3 4">
    <name type="scientific">Pseudooceanicola nanhaiensis</name>
    <dbReference type="NCBI Taxonomy" id="375761"/>
    <lineage>
        <taxon>Bacteria</taxon>
        <taxon>Pseudomonadati</taxon>
        <taxon>Pseudomonadota</taxon>
        <taxon>Alphaproteobacteria</taxon>
        <taxon>Rhodobacterales</taxon>
        <taxon>Paracoccaceae</taxon>
        <taxon>Pseudooceanicola</taxon>
    </lineage>
</organism>
<reference evidence="3" key="1">
    <citation type="journal article" date="2014" name="Int. J. Syst. Evol. Microbiol.">
        <title>Complete genome sequence of Corynebacterium casei LMG S-19264T (=DSM 44701T), isolated from a smear-ripened cheese.</title>
        <authorList>
            <consortium name="US DOE Joint Genome Institute (JGI-PGF)"/>
            <person name="Walter F."/>
            <person name="Albersmeier A."/>
            <person name="Kalinowski J."/>
            <person name="Ruckert C."/>
        </authorList>
    </citation>
    <scope>NUCLEOTIDE SEQUENCE</scope>
    <source>
        <strain evidence="3">CGMCC 1.6293</strain>
    </source>
</reference>
<dbReference type="InterPro" id="IPR029069">
    <property type="entry name" value="HotDog_dom_sf"/>
</dbReference>
<dbReference type="Pfam" id="PF00106">
    <property type="entry name" value="adh_short"/>
    <property type="match status" value="1"/>
</dbReference>
<dbReference type="Gene3D" id="3.10.129.10">
    <property type="entry name" value="Hotdog Thioesterase"/>
    <property type="match status" value="1"/>
</dbReference>
<dbReference type="Proteomes" id="UP000649829">
    <property type="component" value="Unassembled WGS sequence"/>
</dbReference>
<dbReference type="RefSeq" id="WP_084178548.1">
    <property type="nucleotide sequence ID" value="NZ_BMLF01000008.1"/>
</dbReference>
<evidence type="ECO:0000259" key="2">
    <source>
        <dbReference type="Pfam" id="PF01575"/>
    </source>
</evidence>
<evidence type="ECO:0000256" key="1">
    <source>
        <dbReference type="ARBA" id="ARBA00005005"/>
    </source>
</evidence>
<dbReference type="GO" id="GO:0044594">
    <property type="term" value="F:17-beta-hydroxysteroid dehydrogenase (NAD+) activity"/>
    <property type="evidence" value="ECO:0007669"/>
    <property type="project" value="TreeGrafter"/>
</dbReference>
<dbReference type="Gene3D" id="3.40.50.720">
    <property type="entry name" value="NAD(P)-binding Rossmann-like Domain"/>
    <property type="match status" value="1"/>
</dbReference>
<keyword evidence="4" id="KW-1185">Reference proteome</keyword>
<reference evidence="3" key="2">
    <citation type="submission" date="2020-09" db="EMBL/GenBank/DDBJ databases">
        <authorList>
            <person name="Sun Q."/>
            <person name="Zhou Y."/>
        </authorList>
    </citation>
    <scope>NUCLEOTIDE SEQUENCE</scope>
    <source>
        <strain evidence="3">CGMCC 1.6293</strain>
    </source>
</reference>
<sequence>MRGLEGRTVIVTGGASGIGRATARRLAAEGSKVGIFDMNEAAGAAVVTEIGTDGGQADFYKVDISDRAALKPLPPEATVIGKTRVTGVSDKGEGRGALTFAEREITDKATGDVLARVRQATFARGDGGCGSAGEPGDAPHPLPDREPDIVSDLPTVDQIALIYRLNADMNPLHADPDVAKKAGFDRPILHGVATWGVAGHAVLKEVCGYDPARMTGLRGRFTAPAYPGETIRTEIWVDGPVASFRVSVPERGVTVIGNGRAVIAP</sequence>
<dbReference type="GO" id="GO:0003857">
    <property type="term" value="F:(3S)-3-hydroxyacyl-CoA dehydrogenase (NAD+) activity"/>
    <property type="evidence" value="ECO:0007669"/>
    <property type="project" value="TreeGrafter"/>
</dbReference>
<accession>A0A917TB27</accession>
<evidence type="ECO:0000313" key="3">
    <source>
        <dbReference type="EMBL" id="GGM16204.1"/>
    </source>
</evidence>
<dbReference type="PANTHER" id="PTHR13078">
    <property type="entry name" value="PEROXISOMAL MULTIFUNCTIONAL ENZYME TYPE 2-RELATED"/>
    <property type="match status" value="1"/>
</dbReference>
<dbReference type="AlphaFoldDB" id="A0A917TB27"/>
<gene>
    <name evidence="3" type="ORF">GCM10011534_42710</name>
</gene>
<dbReference type="PANTHER" id="PTHR13078:SF56">
    <property type="entry name" value="PEROXISOMAL MULTIFUNCTIONAL ENZYME TYPE 2"/>
    <property type="match status" value="1"/>
</dbReference>
<dbReference type="SUPFAM" id="SSF51735">
    <property type="entry name" value="NAD(P)-binding Rossmann-fold domains"/>
    <property type="match status" value="1"/>
</dbReference>
<feature type="domain" description="MaoC-like" evidence="2">
    <location>
        <begin position="143"/>
        <end position="256"/>
    </location>
</feature>
<dbReference type="InterPro" id="IPR002539">
    <property type="entry name" value="MaoC-like_dom"/>
</dbReference>
<dbReference type="Pfam" id="PF01575">
    <property type="entry name" value="MaoC_dehydratas"/>
    <property type="match status" value="1"/>
</dbReference>
<dbReference type="InterPro" id="IPR036291">
    <property type="entry name" value="NAD(P)-bd_dom_sf"/>
</dbReference>
<dbReference type="GO" id="GO:0004300">
    <property type="term" value="F:enoyl-CoA hydratase activity"/>
    <property type="evidence" value="ECO:0007669"/>
    <property type="project" value="TreeGrafter"/>
</dbReference>
<comment type="pathway">
    <text evidence="1">Lipid metabolism; fatty acid beta-oxidation.</text>
</comment>
<protein>
    <recommendedName>
        <fullName evidence="2">MaoC-like domain-containing protein</fullName>
    </recommendedName>
</protein>
<proteinExistence type="predicted"/>
<comment type="caution">
    <text evidence="3">The sequence shown here is derived from an EMBL/GenBank/DDBJ whole genome shotgun (WGS) entry which is preliminary data.</text>
</comment>
<evidence type="ECO:0000313" key="4">
    <source>
        <dbReference type="Proteomes" id="UP000649829"/>
    </source>
</evidence>